<feature type="domain" description="Smr" evidence="1">
    <location>
        <begin position="89"/>
        <end position="165"/>
    </location>
</feature>
<dbReference type="InParanoid" id="A7RFG8"/>
<dbReference type="PANTHER" id="PTHR46535:SF1">
    <property type="entry name" value="NEDD4-BINDING PROTEIN 2"/>
    <property type="match status" value="1"/>
</dbReference>
<dbReference type="InterPro" id="IPR002625">
    <property type="entry name" value="Smr_dom"/>
</dbReference>
<proteinExistence type="predicted"/>
<reference evidence="2 3" key="1">
    <citation type="journal article" date="2007" name="Science">
        <title>Sea anemone genome reveals ancestral eumetazoan gene repertoire and genomic organization.</title>
        <authorList>
            <person name="Putnam N.H."/>
            <person name="Srivastava M."/>
            <person name="Hellsten U."/>
            <person name="Dirks B."/>
            <person name="Chapman J."/>
            <person name="Salamov A."/>
            <person name="Terry A."/>
            <person name="Shapiro H."/>
            <person name="Lindquist E."/>
            <person name="Kapitonov V.V."/>
            <person name="Jurka J."/>
            <person name="Genikhovich G."/>
            <person name="Grigoriev I.V."/>
            <person name="Lucas S.M."/>
            <person name="Steele R.E."/>
            <person name="Finnerty J.R."/>
            <person name="Technau U."/>
            <person name="Martindale M.Q."/>
            <person name="Rokhsar D.S."/>
        </authorList>
    </citation>
    <scope>NUCLEOTIDE SEQUENCE [LARGE SCALE GENOMIC DNA]</scope>
    <source>
        <strain evidence="3">CH2 X CH6</strain>
    </source>
</reference>
<protein>
    <recommendedName>
        <fullName evidence="1">Smr domain-containing protein</fullName>
    </recommendedName>
</protein>
<accession>A7RFG8</accession>
<dbReference type="eggNOG" id="KOG2401">
    <property type="taxonomic scope" value="Eukaryota"/>
</dbReference>
<dbReference type="InterPro" id="IPR036063">
    <property type="entry name" value="Smr_dom_sf"/>
</dbReference>
<evidence type="ECO:0000259" key="1">
    <source>
        <dbReference type="PROSITE" id="PS50828"/>
    </source>
</evidence>
<feature type="non-terminal residue" evidence="2">
    <location>
        <position position="165"/>
    </location>
</feature>
<dbReference type="InterPro" id="IPR052772">
    <property type="entry name" value="Endo/PolyKinase_Domain-Protein"/>
</dbReference>
<dbReference type="Gene3D" id="3.30.1370.110">
    <property type="match status" value="1"/>
</dbReference>
<dbReference type="HOGENOM" id="CLU_1620403_0_0_1"/>
<dbReference type="Pfam" id="PF08590">
    <property type="entry name" value="DUF1771"/>
    <property type="match status" value="1"/>
</dbReference>
<dbReference type="OMA" id="AMARCFQ"/>
<dbReference type="PhylomeDB" id="A7RFG8"/>
<sequence>TEDPRGRDRYQATEESEYADFRAEAAIHYQLRDECFKKAALAFSKKQGQLAQFYASQGRIHSEKIKQANDRAAARILENTNTGHDKYSLDLHGLHVTEALRALSERLTHQESSKNRPRYISVVTGRGNHSRGGKAKIKPAVLEYLRQHDYRHEQLHPGLVRVYLK</sequence>
<name>A7RFG8_NEMVE</name>
<dbReference type="PROSITE" id="PS50828">
    <property type="entry name" value="SMR"/>
    <property type="match status" value="1"/>
</dbReference>
<dbReference type="EMBL" id="DS469508">
    <property type="protein sequence ID" value="EDO49717.1"/>
    <property type="molecule type" value="Genomic_DNA"/>
</dbReference>
<dbReference type="Proteomes" id="UP000001593">
    <property type="component" value="Unassembled WGS sequence"/>
</dbReference>
<dbReference type="SUPFAM" id="SSF160443">
    <property type="entry name" value="SMR domain-like"/>
    <property type="match status" value="1"/>
</dbReference>
<keyword evidence="3" id="KW-1185">Reference proteome</keyword>
<dbReference type="InterPro" id="IPR013899">
    <property type="entry name" value="DUF1771"/>
</dbReference>
<dbReference type="AlphaFoldDB" id="A7RFG8"/>
<dbReference type="SMART" id="SM00463">
    <property type="entry name" value="SMR"/>
    <property type="match status" value="1"/>
</dbReference>
<dbReference type="STRING" id="45351.A7RFG8"/>
<dbReference type="SMART" id="SM01162">
    <property type="entry name" value="DUF1771"/>
    <property type="match status" value="1"/>
</dbReference>
<dbReference type="PANTHER" id="PTHR46535">
    <property type="entry name" value="NEDD4-BINDING PROTEIN 2"/>
    <property type="match status" value="1"/>
</dbReference>
<evidence type="ECO:0000313" key="2">
    <source>
        <dbReference type="EMBL" id="EDO49717.1"/>
    </source>
</evidence>
<organism evidence="2 3">
    <name type="scientific">Nematostella vectensis</name>
    <name type="common">Starlet sea anemone</name>
    <dbReference type="NCBI Taxonomy" id="45351"/>
    <lineage>
        <taxon>Eukaryota</taxon>
        <taxon>Metazoa</taxon>
        <taxon>Cnidaria</taxon>
        <taxon>Anthozoa</taxon>
        <taxon>Hexacorallia</taxon>
        <taxon>Actiniaria</taxon>
        <taxon>Edwardsiidae</taxon>
        <taxon>Nematostella</taxon>
    </lineage>
</organism>
<dbReference type="Pfam" id="PF01713">
    <property type="entry name" value="Smr"/>
    <property type="match status" value="1"/>
</dbReference>
<evidence type="ECO:0000313" key="3">
    <source>
        <dbReference type="Proteomes" id="UP000001593"/>
    </source>
</evidence>
<gene>
    <name evidence="2" type="ORF">NEMVEDRAFT_v1g177166</name>
</gene>